<dbReference type="Pfam" id="PF03161">
    <property type="entry name" value="LAGLIDADG_2"/>
    <property type="match status" value="1"/>
</dbReference>
<dbReference type="SUPFAM" id="SSF55608">
    <property type="entry name" value="Homing endonucleases"/>
    <property type="match status" value="1"/>
</dbReference>
<name>A0A1V4HSF1_9BACL</name>
<evidence type="ECO:0000313" key="2">
    <source>
        <dbReference type="EMBL" id="OPH61861.1"/>
    </source>
</evidence>
<comment type="caution">
    <text evidence="2">The sequence shown here is derived from an EMBL/GenBank/DDBJ whole genome shotgun (WGS) entry which is preliminary data.</text>
</comment>
<dbReference type="InterPro" id="IPR004860">
    <property type="entry name" value="LAGLIDADG_dom"/>
</dbReference>
<evidence type="ECO:0000259" key="1">
    <source>
        <dbReference type="Pfam" id="PF03161"/>
    </source>
</evidence>
<keyword evidence="3" id="KW-1185">Reference proteome</keyword>
<proteinExistence type="predicted"/>
<feature type="domain" description="Homing endonuclease LAGLIDADG" evidence="1">
    <location>
        <begin position="67"/>
        <end position="234"/>
    </location>
</feature>
<protein>
    <recommendedName>
        <fullName evidence="1">Homing endonuclease LAGLIDADG domain-containing protein</fullName>
    </recommendedName>
</protein>
<organism evidence="2 3">
    <name type="scientific">Paenibacillus ferrarius</name>
    <dbReference type="NCBI Taxonomy" id="1469647"/>
    <lineage>
        <taxon>Bacteria</taxon>
        <taxon>Bacillati</taxon>
        <taxon>Bacillota</taxon>
        <taxon>Bacilli</taxon>
        <taxon>Bacillales</taxon>
        <taxon>Paenibacillaceae</taxon>
        <taxon>Paenibacillus</taxon>
    </lineage>
</organism>
<evidence type="ECO:0000313" key="3">
    <source>
        <dbReference type="Proteomes" id="UP000190626"/>
    </source>
</evidence>
<reference evidence="3" key="1">
    <citation type="submission" date="2016-07" db="EMBL/GenBank/DDBJ databases">
        <authorList>
            <person name="Florea S."/>
            <person name="Webb J.S."/>
            <person name="Jaromczyk J."/>
            <person name="Schardl C.L."/>
        </authorList>
    </citation>
    <scope>NUCLEOTIDE SEQUENCE [LARGE SCALE GENOMIC DNA]</scope>
    <source>
        <strain evidence="3">CY1</strain>
    </source>
</reference>
<dbReference type="InterPro" id="IPR027434">
    <property type="entry name" value="Homing_endonucl"/>
</dbReference>
<dbReference type="EMBL" id="MBTG01000001">
    <property type="protein sequence ID" value="OPH61861.1"/>
    <property type="molecule type" value="Genomic_DNA"/>
</dbReference>
<sequence length="283" mass="33294">MLKSPRMKIEEDVLKHLYLELGLTAKEIAEKYNGYAAHNIKYYLRQYGLVNNKYKINHVLSEIQKDLIIGSALGDGGFDYRNDSTSLNVSHAENQKSYCQMKFELIKDICNHRELRFKDRSNEKDGHKRQSQFTFNTKYIVAMNEFYKMSRYDLMDNLNSNSMMIWLLDDGHKYEPRGKNKNSSYELSVGRFTLAEVAYAQKIINDKFNLNTGLKYNEKWKNPQYTITFDVEQSYLLSQIISNCEMGYIAKESMSYKLIDTIHINRITQNYKVVQEMMSRSIS</sequence>
<dbReference type="GO" id="GO:0004519">
    <property type="term" value="F:endonuclease activity"/>
    <property type="evidence" value="ECO:0007669"/>
    <property type="project" value="InterPro"/>
</dbReference>
<gene>
    <name evidence="2" type="ORF">BC351_01060</name>
</gene>
<dbReference type="Gene3D" id="3.10.28.10">
    <property type="entry name" value="Homing endonucleases"/>
    <property type="match status" value="2"/>
</dbReference>
<dbReference type="Proteomes" id="UP000190626">
    <property type="component" value="Unassembled WGS sequence"/>
</dbReference>
<dbReference type="AlphaFoldDB" id="A0A1V4HSF1"/>
<dbReference type="STRING" id="1469647.BC351_01060"/>
<accession>A0A1V4HSF1</accession>